<comment type="caution">
    <text evidence="3">The sequence shown here is derived from an EMBL/GenBank/DDBJ whole genome shotgun (WGS) entry which is preliminary data.</text>
</comment>
<proteinExistence type="predicted"/>
<keyword evidence="1" id="KW-1015">Disulfide bond</keyword>
<accession>A0AAN7MIZ0</accession>
<name>A0AAN7MIZ0_TRANT</name>
<dbReference type="GO" id="GO:0080153">
    <property type="term" value="P:negative regulation of reductive pentose-phosphate cycle"/>
    <property type="evidence" value="ECO:0007669"/>
    <property type="project" value="TreeGrafter"/>
</dbReference>
<dbReference type="GO" id="GO:0009507">
    <property type="term" value="C:chloroplast"/>
    <property type="evidence" value="ECO:0007669"/>
    <property type="project" value="TreeGrafter"/>
</dbReference>
<evidence type="ECO:0000313" key="4">
    <source>
        <dbReference type="Proteomes" id="UP001346149"/>
    </source>
</evidence>
<dbReference type="Pfam" id="PF02672">
    <property type="entry name" value="CP12"/>
    <property type="match status" value="1"/>
</dbReference>
<dbReference type="PANTHER" id="PTHR33921:SF16">
    <property type="entry name" value="CALVIN CYCLE PROTEIN CP12-3, CHLOROPLASTIC"/>
    <property type="match status" value="1"/>
</dbReference>
<dbReference type="InterPro" id="IPR003823">
    <property type="entry name" value="CP12_dom"/>
</dbReference>
<organism evidence="3 4">
    <name type="scientific">Trapa natans</name>
    <name type="common">Water chestnut</name>
    <dbReference type="NCBI Taxonomy" id="22666"/>
    <lineage>
        <taxon>Eukaryota</taxon>
        <taxon>Viridiplantae</taxon>
        <taxon>Streptophyta</taxon>
        <taxon>Embryophyta</taxon>
        <taxon>Tracheophyta</taxon>
        <taxon>Spermatophyta</taxon>
        <taxon>Magnoliopsida</taxon>
        <taxon>eudicotyledons</taxon>
        <taxon>Gunneridae</taxon>
        <taxon>Pentapetalae</taxon>
        <taxon>rosids</taxon>
        <taxon>malvids</taxon>
        <taxon>Myrtales</taxon>
        <taxon>Lythraceae</taxon>
        <taxon>Trapa</taxon>
    </lineage>
</organism>
<reference evidence="3 4" key="1">
    <citation type="journal article" date="2023" name="Hortic Res">
        <title>Pangenome of water caltrop reveals structural variations and asymmetric subgenome divergence after allopolyploidization.</title>
        <authorList>
            <person name="Zhang X."/>
            <person name="Chen Y."/>
            <person name="Wang L."/>
            <person name="Yuan Y."/>
            <person name="Fang M."/>
            <person name="Shi L."/>
            <person name="Lu R."/>
            <person name="Comes H.P."/>
            <person name="Ma Y."/>
            <person name="Chen Y."/>
            <person name="Huang G."/>
            <person name="Zhou Y."/>
            <person name="Zheng Z."/>
            <person name="Qiu Y."/>
        </authorList>
    </citation>
    <scope>NUCLEOTIDE SEQUENCE [LARGE SCALE GENOMIC DNA]</scope>
    <source>
        <strain evidence="3">F231</strain>
    </source>
</reference>
<dbReference type="SMART" id="SM01093">
    <property type="entry name" value="CP12"/>
    <property type="match status" value="1"/>
</dbReference>
<dbReference type="Proteomes" id="UP001346149">
    <property type="component" value="Unassembled WGS sequence"/>
</dbReference>
<feature type="disulfide bond" evidence="1">
    <location>
        <begin position="79"/>
        <end position="88"/>
    </location>
</feature>
<feature type="disulfide bond" evidence="1">
    <location>
        <begin position="121"/>
        <end position="130"/>
    </location>
</feature>
<dbReference type="PANTHER" id="PTHR33921">
    <property type="entry name" value="CALVIN CYCLE PROTEIN CP12-2, CHLOROPLASTIC"/>
    <property type="match status" value="1"/>
</dbReference>
<dbReference type="AlphaFoldDB" id="A0AAN7MIZ0"/>
<sequence length="135" mass="15179">MATSFFSPLSFPSVLTSPCQRSGLAGFHRDTMRIRREAAAGRTLTVRAMGGPKYMGTHTREKKLAEMIEEKVNDAKEVCEGDATSDECKVAWDEVEEISQAKADLRRKLVVEKLDPLESFCSDNPETEECRIYED</sequence>
<keyword evidence="4" id="KW-1185">Reference proteome</keyword>
<evidence type="ECO:0000313" key="3">
    <source>
        <dbReference type="EMBL" id="KAK4804866.1"/>
    </source>
</evidence>
<evidence type="ECO:0000256" key="1">
    <source>
        <dbReference type="PIRSR" id="PIRSR639314-50"/>
    </source>
</evidence>
<feature type="domain" description="CP12" evidence="2">
    <location>
        <begin position="64"/>
        <end position="135"/>
    </location>
</feature>
<evidence type="ECO:0000259" key="2">
    <source>
        <dbReference type="SMART" id="SM01093"/>
    </source>
</evidence>
<gene>
    <name evidence="3" type="ORF">SAY86_004683</name>
</gene>
<protein>
    <recommendedName>
        <fullName evidence="2">CP12 domain-containing protein</fullName>
    </recommendedName>
</protein>
<dbReference type="EMBL" id="JAXQNO010000001">
    <property type="protein sequence ID" value="KAK4804866.1"/>
    <property type="molecule type" value="Genomic_DNA"/>
</dbReference>
<dbReference type="InterPro" id="IPR039314">
    <property type="entry name" value="CP12-like"/>
</dbReference>